<evidence type="ECO:0000313" key="1">
    <source>
        <dbReference type="EMBL" id="JAH45863.1"/>
    </source>
</evidence>
<dbReference type="EMBL" id="GBXM01062714">
    <property type="protein sequence ID" value="JAH45863.1"/>
    <property type="molecule type" value="Transcribed_RNA"/>
</dbReference>
<accession>A0A0E9SZE7</accession>
<organism evidence="1">
    <name type="scientific">Anguilla anguilla</name>
    <name type="common">European freshwater eel</name>
    <name type="synonym">Muraena anguilla</name>
    <dbReference type="NCBI Taxonomy" id="7936"/>
    <lineage>
        <taxon>Eukaryota</taxon>
        <taxon>Metazoa</taxon>
        <taxon>Chordata</taxon>
        <taxon>Craniata</taxon>
        <taxon>Vertebrata</taxon>
        <taxon>Euteleostomi</taxon>
        <taxon>Actinopterygii</taxon>
        <taxon>Neopterygii</taxon>
        <taxon>Teleostei</taxon>
        <taxon>Anguilliformes</taxon>
        <taxon>Anguillidae</taxon>
        <taxon>Anguilla</taxon>
    </lineage>
</organism>
<name>A0A0E9SZE7_ANGAN</name>
<reference evidence="1" key="2">
    <citation type="journal article" date="2015" name="Fish Shellfish Immunol.">
        <title>Early steps in the European eel (Anguilla anguilla)-Vibrio vulnificus interaction in the gills: Role of the RtxA13 toxin.</title>
        <authorList>
            <person name="Callol A."/>
            <person name="Pajuelo D."/>
            <person name="Ebbesson L."/>
            <person name="Teles M."/>
            <person name="MacKenzie S."/>
            <person name="Amaro C."/>
        </authorList>
    </citation>
    <scope>NUCLEOTIDE SEQUENCE</scope>
</reference>
<dbReference type="AlphaFoldDB" id="A0A0E9SZE7"/>
<sequence>MWFRLSMARSIFVLACL</sequence>
<protein>
    <submittedName>
        <fullName evidence="1">Uncharacterized protein</fullName>
    </submittedName>
</protein>
<proteinExistence type="predicted"/>
<reference evidence="1" key="1">
    <citation type="submission" date="2014-11" db="EMBL/GenBank/DDBJ databases">
        <authorList>
            <person name="Amaro Gonzalez C."/>
        </authorList>
    </citation>
    <scope>NUCLEOTIDE SEQUENCE</scope>
</reference>